<evidence type="ECO:0000256" key="2">
    <source>
        <dbReference type="ARBA" id="ARBA00007783"/>
    </source>
</evidence>
<feature type="transmembrane region" description="Helical" evidence="8">
    <location>
        <begin position="299"/>
        <end position="318"/>
    </location>
</feature>
<keyword evidence="4" id="KW-1003">Cell membrane</keyword>
<dbReference type="InterPro" id="IPR013525">
    <property type="entry name" value="ABC2_TM"/>
</dbReference>
<evidence type="ECO:0000256" key="7">
    <source>
        <dbReference type="ARBA" id="ARBA00023136"/>
    </source>
</evidence>
<reference evidence="11" key="2">
    <citation type="submission" date="2011-02" db="EMBL/GenBank/DDBJ databases">
        <title>The complete genome of Syntrophobotulus glycolicus DSM 8271.</title>
        <authorList>
            <person name="Lucas S."/>
            <person name="Copeland A."/>
            <person name="Lapidus A."/>
            <person name="Bruce D."/>
            <person name="Goodwin L."/>
            <person name="Pitluck S."/>
            <person name="Kyrpides N."/>
            <person name="Mavromatis K."/>
            <person name="Pagani I."/>
            <person name="Ivanova N."/>
            <person name="Mikhailova N."/>
            <person name="Chertkov O."/>
            <person name="Held B."/>
            <person name="Detter J.C."/>
            <person name="Tapia R."/>
            <person name="Han C."/>
            <person name="Land M."/>
            <person name="Hauser L."/>
            <person name="Markowitz V."/>
            <person name="Cheng J.-F."/>
            <person name="Hugenholtz P."/>
            <person name="Woyke T."/>
            <person name="Wu D."/>
            <person name="Spring S."/>
            <person name="Schroeder M."/>
            <person name="Brambilla E."/>
            <person name="Klenk H.-P."/>
            <person name="Eisen J.A."/>
        </authorList>
    </citation>
    <scope>NUCLEOTIDE SEQUENCE [LARGE SCALE GENOMIC DNA]</scope>
    <source>
        <strain evidence="11">DSM 8271 / FlGlyR</strain>
    </source>
</reference>
<comment type="subcellular location">
    <subcellularLocation>
        <location evidence="1">Cell membrane</location>
        <topology evidence="1">Multi-pass membrane protein</topology>
    </subcellularLocation>
</comment>
<feature type="transmembrane region" description="Helical" evidence="8">
    <location>
        <begin position="356"/>
        <end position="375"/>
    </location>
</feature>
<dbReference type="PANTHER" id="PTHR30294">
    <property type="entry name" value="MEMBRANE COMPONENT OF ABC TRANSPORTER YHHJ-RELATED"/>
    <property type="match status" value="1"/>
</dbReference>
<evidence type="ECO:0000313" key="10">
    <source>
        <dbReference type="EMBL" id="ADY57259.1"/>
    </source>
</evidence>
<keyword evidence="6 8" id="KW-1133">Transmembrane helix</keyword>
<dbReference type="PANTHER" id="PTHR30294:SF29">
    <property type="entry name" value="MULTIDRUG ABC TRANSPORTER PERMEASE YBHS-RELATED"/>
    <property type="match status" value="1"/>
</dbReference>
<evidence type="ECO:0000256" key="1">
    <source>
        <dbReference type="ARBA" id="ARBA00004651"/>
    </source>
</evidence>
<keyword evidence="5 8" id="KW-0812">Transmembrane</keyword>
<dbReference type="eggNOG" id="COG0842">
    <property type="taxonomic scope" value="Bacteria"/>
</dbReference>
<reference evidence="10 11" key="1">
    <citation type="journal article" date="2011" name="Stand. Genomic Sci.">
        <title>Complete genome sequence of Syntrophobotulus glycolicus type strain (FlGlyR).</title>
        <authorList>
            <person name="Han C."/>
            <person name="Mwirichia R."/>
            <person name="Chertkov O."/>
            <person name="Held B."/>
            <person name="Lapidus A."/>
            <person name="Nolan M."/>
            <person name="Lucas S."/>
            <person name="Hammon N."/>
            <person name="Deshpande S."/>
            <person name="Cheng J.F."/>
            <person name="Tapia R."/>
            <person name="Goodwin L."/>
            <person name="Pitluck S."/>
            <person name="Huntemann M."/>
            <person name="Liolios K."/>
            <person name="Ivanova N."/>
            <person name="Pagani I."/>
            <person name="Mavromatis K."/>
            <person name="Ovchinikova G."/>
            <person name="Pati A."/>
            <person name="Chen A."/>
            <person name="Palaniappan K."/>
            <person name="Land M."/>
            <person name="Hauser L."/>
            <person name="Brambilla E.M."/>
            <person name="Rohde M."/>
            <person name="Spring S."/>
            <person name="Sikorski J."/>
            <person name="Goker M."/>
            <person name="Woyke T."/>
            <person name="Bristow J."/>
            <person name="Eisen J.A."/>
            <person name="Markowitz V."/>
            <person name="Hugenholtz P."/>
            <person name="Kyrpides N.C."/>
            <person name="Klenk H.P."/>
            <person name="Detter J.C."/>
        </authorList>
    </citation>
    <scope>NUCLEOTIDE SEQUENCE [LARGE SCALE GENOMIC DNA]</scope>
    <source>
        <strain evidence="11">DSM 8271 / FlGlyR</strain>
    </source>
</reference>
<dbReference type="InterPro" id="IPR047817">
    <property type="entry name" value="ABC2_TM_bact-type"/>
</dbReference>
<keyword evidence="11" id="KW-1185">Reference proteome</keyword>
<feature type="transmembrane region" description="Helical" evidence="8">
    <location>
        <begin position="187"/>
        <end position="210"/>
    </location>
</feature>
<feature type="transmembrane region" description="Helical" evidence="8">
    <location>
        <begin position="21"/>
        <end position="40"/>
    </location>
</feature>
<evidence type="ECO:0000259" key="9">
    <source>
        <dbReference type="PROSITE" id="PS51012"/>
    </source>
</evidence>
<accession>F0SZT8</accession>
<evidence type="ECO:0000313" key="11">
    <source>
        <dbReference type="Proteomes" id="UP000007488"/>
    </source>
</evidence>
<proteinExistence type="inferred from homology"/>
<comment type="similarity">
    <text evidence="2">Belongs to the ABC-2 integral membrane protein family.</text>
</comment>
<dbReference type="RefSeq" id="WP_013626031.1">
    <property type="nucleotide sequence ID" value="NC_015172.1"/>
</dbReference>
<dbReference type="Proteomes" id="UP000007488">
    <property type="component" value="Chromosome"/>
</dbReference>
<feature type="transmembrane region" description="Helical" evidence="8">
    <location>
        <begin position="263"/>
        <end position="287"/>
    </location>
</feature>
<keyword evidence="3" id="KW-0813">Transport</keyword>
<dbReference type="Gene3D" id="3.40.1710.10">
    <property type="entry name" value="abc type-2 transporter like domain"/>
    <property type="match status" value="1"/>
</dbReference>
<protein>
    <submittedName>
        <fullName evidence="10">ABC-2 type transporter</fullName>
    </submittedName>
</protein>
<organism evidence="10 11">
    <name type="scientific">Syntrophobotulus glycolicus (strain DSM 8271 / FlGlyR)</name>
    <dbReference type="NCBI Taxonomy" id="645991"/>
    <lineage>
        <taxon>Bacteria</taxon>
        <taxon>Bacillati</taxon>
        <taxon>Bacillota</taxon>
        <taxon>Clostridia</taxon>
        <taxon>Eubacteriales</taxon>
        <taxon>Desulfitobacteriaceae</taxon>
        <taxon>Syntrophobotulus</taxon>
    </lineage>
</organism>
<dbReference type="InterPro" id="IPR051449">
    <property type="entry name" value="ABC-2_transporter_component"/>
</dbReference>
<evidence type="ECO:0000256" key="8">
    <source>
        <dbReference type="SAM" id="Phobius"/>
    </source>
</evidence>
<evidence type="ECO:0000256" key="4">
    <source>
        <dbReference type="ARBA" id="ARBA00022475"/>
    </source>
</evidence>
<evidence type="ECO:0000256" key="5">
    <source>
        <dbReference type="ARBA" id="ARBA00022692"/>
    </source>
</evidence>
<sequence>MKTIASLALREFGYIRRNKKIFLVMCFMPLLYLFLFGYMYSPHVVNQIPTVILDFAQTETSRTIVQGFQDTDRFKIIAEVGTEQEVQEMIDSRQAVAGVVIPEDLDQSLKKRQGSEVLIMVNGTNMMYSNSVVSSANEIVATISAGISMKTLGAVQGAAQDAVRGEAIPLSFRTKILYNPTYNYANFLLLGLMGTAIQQMVFMYVAISFCREKEQKLFPALLEQYSVVQIIAAKVISYLLINMFSMNLVLSMCILFYKIPFRGSLLALELLFGAFILAVSGLGILLSLICKGELEATQYAMLVAVPSFLFSGFTWPLSSMHGLAWVLNRILPLTYLVNDVRDIALMGIGLEEVCPSILVLAAIAAVLIPVSGLLVKLQGSRYSSQNTLKMENSL</sequence>
<dbReference type="STRING" id="645991.Sgly_2990"/>
<dbReference type="GO" id="GO:0140359">
    <property type="term" value="F:ABC-type transporter activity"/>
    <property type="evidence" value="ECO:0007669"/>
    <property type="project" value="InterPro"/>
</dbReference>
<dbReference type="KEGG" id="sgy:Sgly_2990"/>
<dbReference type="OrthoDB" id="9788252at2"/>
<dbReference type="GO" id="GO:0005886">
    <property type="term" value="C:plasma membrane"/>
    <property type="evidence" value="ECO:0007669"/>
    <property type="project" value="UniProtKB-SubCell"/>
</dbReference>
<evidence type="ECO:0000256" key="6">
    <source>
        <dbReference type="ARBA" id="ARBA00022989"/>
    </source>
</evidence>
<keyword evidence="7 8" id="KW-0472">Membrane</keyword>
<feature type="transmembrane region" description="Helical" evidence="8">
    <location>
        <begin position="231"/>
        <end position="257"/>
    </location>
</feature>
<dbReference type="EMBL" id="CP002547">
    <property type="protein sequence ID" value="ADY57259.1"/>
    <property type="molecule type" value="Genomic_DNA"/>
</dbReference>
<evidence type="ECO:0000256" key="3">
    <source>
        <dbReference type="ARBA" id="ARBA00022448"/>
    </source>
</evidence>
<dbReference type="PROSITE" id="PS51012">
    <property type="entry name" value="ABC_TM2"/>
    <property type="match status" value="1"/>
</dbReference>
<gene>
    <name evidence="10" type="ordered locus">Sgly_2990</name>
</gene>
<feature type="domain" description="ABC transmembrane type-2" evidence="9">
    <location>
        <begin position="152"/>
        <end position="378"/>
    </location>
</feature>
<dbReference type="HOGENOM" id="CLU_039483_8_4_9"/>
<name>F0SZT8_SYNGF</name>
<dbReference type="AlphaFoldDB" id="F0SZT8"/>
<dbReference type="Pfam" id="PF12698">
    <property type="entry name" value="ABC2_membrane_3"/>
    <property type="match status" value="1"/>
</dbReference>